<dbReference type="PANTHER" id="PTHR37841">
    <property type="entry name" value="GLR2918 PROTEIN"/>
    <property type="match status" value="1"/>
</dbReference>
<reference evidence="1 2" key="1">
    <citation type="submission" date="2015-04" db="EMBL/GenBank/DDBJ databases">
        <authorList>
            <person name="Calcutt M.J."/>
            <person name="Foecking M.F."/>
        </authorList>
    </citation>
    <scope>NUCLEOTIDE SEQUENCE [LARGE SCALE GENOMIC DNA]</scope>
    <source>
        <strain evidence="1 2">199/55</strain>
    </source>
</reference>
<dbReference type="Pfam" id="PF14903">
    <property type="entry name" value="WG_beta_rep"/>
    <property type="match status" value="1"/>
</dbReference>
<proteinExistence type="predicted"/>
<accession>A0ABN4PP05</accession>
<dbReference type="EMBL" id="CP011158">
    <property type="protein sequence ID" value="ANB91202.1"/>
    <property type="molecule type" value="Genomic_DNA"/>
</dbReference>
<dbReference type="RefSeq" id="WP_063513781.1">
    <property type="nucleotide sequence ID" value="NZ_CP011158.1"/>
</dbReference>
<evidence type="ECO:0008006" key="3">
    <source>
        <dbReference type="Google" id="ProtNLM"/>
    </source>
</evidence>
<gene>
    <name evidence="1" type="ORF">MOVS_03495</name>
</gene>
<dbReference type="InterPro" id="IPR032774">
    <property type="entry name" value="WG_beta_rep"/>
</dbReference>
<organism evidence="1 2">
    <name type="scientific">Moraxella ovis</name>
    <dbReference type="NCBI Taxonomy" id="29433"/>
    <lineage>
        <taxon>Bacteria</taxon>
        <taxon>Pseudomonadati</taxon>
        <taxon>Pseudomonadota</taxon>
        <taxon>Gammaproteobacteria</taxon>
        <taxon>Moraxellales</taxon>
        <taxon>Moraxellaceae</taxon>
        <taxon>Moraxella</taxon>
    </lineage>
</organism>
<dbReference type="SUPFAM" id="SSF69360">
    <property type="entry name" value="Cell wall binding repeat"/>
    <property type="match status" value="1"/>
</dbReference>
<dbReference type="PANTHER" id="PTHR37841:SF1">
    <property type="entry name" value="DUF3298 DOMAIN-CONTAINING PROTEIN"/>
    <property type="match status" value="1"/>
</dbReference>
<keyword evidence="2" id="KW-1185">Reference proteome</keyword>
<dbReference type="Proteomes" id="UP000076765">
    <property type="component" value="Chromosome"/>
</dbReference>
<sequence length="68" mass="7717">MAGYDYVRCLKDGLAIAKKNNKYGYVDKTGKTAISFQCNYSWGFKNGKALVELNGQYFHIDKTGKRLD</sequence>
<protein>
    <recommendedName>
        <fullName evidence="3">WG repeat-containing protein</fullName>
    </recommendedName>
</protein>
<evidence type="ECO:0000313" key="2">
    <source>
        <dbReference type="Proteomes" id="UP000076765"/>
    </source>
</evidence>
<evidence type="ECO:0000313" key="1">
    <source>
        <dbReference type="EMBL" id="ANB91202.1"/>
    </source>
</evidence>
<name>A0ABN4PP05_9GAMM</name>